<dbReference type="EC" id="3.6.4.-" evidence="12"/>
<dbReference type="GO" id="GO:0016787">
    <property type="term" value="F:hydrolase activity"/>
    <property type="evidence" value="ECO:0007669"/>
    <property type="project" value="UniProtKB-KW"/>
</dbReference>
<feature type="compositionally biased region" description="Basic residues" evidence="8">
    <location>
        <begin position="472"/>
        <end position="481"/>
    </location>
</feature>
<dbReference type="PANTHER" id="PTHR47959:SF13">
    <property type="entry name" value="ATP-DEPENDENT RNA HELICASE RHLE"/>
    <property type="match status" value="1"/>
</dbReference>
<feature type="region of interest" description="Disordered" evidence="8">
    <location>
        <begin position="370"/>
        <end position="501"/>
    </location>
</feature>
<dbReference type="CDD" id="cd00268">
    <property type="entry name" value="DEADc"/>
    <property type="match status" value="1"/>
</dbReference>
<keyword evidence="3 7" id="KW-0347">Helicase</keyword>
<evidence type="ECO:0000256" key="1">
    <source>
        <dbReference type="ARBA" id="ARBA00022741"/>
    </source>
</evidence>
<evidence type="ECO:0000256" key="2">
    <source>
        <dbReference type="ARBA" id="ARBA00022801"/>
    </source>
</evidence>
<protein>
    <submittedName>
        <fullName evidence="12">DEAD/DEAH box helicase</fullName>
        <ecNumber evidence="12">3.6.4.-</ecNumber>
    </submittedName>
</protein>
<evidence type="ECO:0000313" key="13">
    <source>
        <dbReference type="Proteomes" id="UP001570846"/>
    </source>
</evidence>
<evidence type="ECO:0000256" key="8">
    <source>
        <dbReference type="SAM" id="MobiDB-lite"/>
    </source>
</evidence>
<evidence type="ECO:0000256" key="5">
    <source>
        <dbReference type="ARBA" id="ARBA00038437"/>
    </source>
</evidence>
<dbReference type="CDD" id="cd18787">
    <property type="entry name" value="SF2_C_DEAD"/>
    <property type="match status" value="1"/>
</dbReference>
<feature type="compositionally biased region" description="Basic and acidic residues" evidence="8">
    <location>
        <begin position="427"/>
        <end position="440"/>
    </location>
</feature>
<dbReference type="Proteomes" id="UP001570846">
    <property type="component" value="Unassembled WGS sequence"/>
</dbReference>
<evidence type="ECO:0000313" key="12">
    <source>
        <dbReference type="EMBL" id="MFA1773664.1"/>
    </source>
</evidence>
<feature type="compositionally biased region" description="Polar residues" evidence="8">
    <location>
        <begin position="488"/>
        <end position="501"/>
    </location>
</feature>
<evidence type="ECO:0000256" key="6">
    <source>
        <dbReference type="PROSITE-ProRule" id="PRU00552"/>
    </source>
</evidence>
<proteinExistence type="inferred from homology"/>
<dbReference type="Gene3D" id="3.40.50.300">
    <property type="entry name" value="P-loop containing nucleotide triphosphate hydrolases"/>
    <property type="match status" value="2"/>
</dbReference>
<keyword evidence="2 7" id="KW-0378">Hydrolase</keyword>
<dbReference type="InterPro" id="IPR014001">
    <property type="entry name" value="Helicase_ATP-bd"/>
</dbReference>
<evidence type="ECO:0000256" key="4">
    <source>
        <dbReference type="ARBA" id="ARBA00022840"/>
    </source>
</evidence>
<comment type="caution">
    <text evidence="12">The sequence shown here is derived from an EMBL/GenBank/DDBJ whole genome shotgun (WGS) entry which is preliminary data.</text>
</comment>
<dbReference type="PROSITE" id="PS51192">
    <property type="entry name" value="HELICASE_ATP_BIND_1"/>
    <property type="match status" value="1"/>
</dbReference>
<dbReference type="EMBL" id="JBGOGF010000015">
    <property type="protein sequence ID" value="MFA1773664.1"/>
    <property type="molecule type" value="Genomic_DNA"/>
</dbReference>
<gene>
    <name evidence="12" type="ORF">ACD591_20355</name>
</gene>
<dbReference type="InterPro" id="IPR011545">
    <property type="entry name" value="DEAD/DEAH_box_helicase_dom"/>
</dbReference>
<evidence type="ECO:0000256" key="3">
    <source>
        <dbReference type="ARBA" id="ARBA00022806"/>
    </source>
</evidence>
<dbReference type="PROSITE" id="PS00039">
    <property type="entry name" value="DEAD_ATP_HELICASE"/>
    <property type="match status" value="1"/>
</dbReference>
<dbReference type="InterPro" id="IPR044742">
    <property type="entry name" value="DEAD/DEAH_RhlB"/>
</dbReference>
<accession>A0ABV4RKT5</accession>
<dbReference type="Pfam" id="PF00270">
    <property type="entry name" value="DEAD"/>
    <property type="match status" value="1"/>
</dbReference>
<dbReference type="InterPro" id="IPR014014">
    <property type="entry name" value="RNA_helicase_DEAD_Q_motif"/>
</dbReference>
<evidence type="ECO:0000256" key="7">
    <source>
        <dbReference type="RuleBase" id="RU000492"/>
    </source>
</evidence>
<dbReference type="SMART" id="SM00487">
    <property type="entry name" value="DEXDc"/>
    <property type="match status" value="1"/>
</dbReference>
<feature type="domain" description="DEAD-box RNA helicase Q" evidence="11">
    <location>
        <begin position="3"/>
        <end position="31"/>
    </location>
</feature>
<dbReference type="RefSeq" id="WP_225840825.1">
    <property type="nucleotide sequence ID" value="NZ_BMMG01000005.1"/>
</dbReference>
<organism evidence="12 13">
    <name type="scientific">Rufibacter glacialis</name>
    <dbReference type="NCBI Taxonomy" id="1259555"/>
    <lineage>
        <taxon>Bacteria</taxon>
        <taxon>Pseudomonadati</taxon>
        <taxon>Bacteroidota</taxon>
        <taxon>Cytophagia</taxon>
        <taxon>Cytophagales</taxon>
        <taxon>Hymenobacteraceae</taxon>
        <taxon>Rufibacter</taxon>
    </lineage>
</organism>
<sequence>MSVTFDDFNLQPDLLDGIRSMGYKQATPIQAQAIPYILESKDLIACAQTGTGKTAAFLVPTLSKITEAKYDFTSTLVLVPTRELAKQIDDQVEGLSYFTGATSIAIYGGNNAQNWDQQKKALTSGADIIIATPGRLIAHMQMGYVKLDQVKYLILDEADKMLDMGFMEDLMKIISQLPKQRQTLMFSATMPPKIRGFAKQILQEPEEISLSISKPAANIDQRIYLVYDNQKLRVLQHILKDAQIQTMILFTSRKNAVNDIVRSLQKMGFEAEGISSDRTQDEREATLQRFRNKQLQVLVATDVMSRGIDVEGISHVVNFDVPQDAEDYVHRIGRTARAETSGVAITFVNEQDQERLVKIEKLIERELPKLPLPEGVGEGPAFDPVGNSKRGGRGGRSGAPAGRGGRPSGGGRSEGTRREGSSGGSRDNNRRREGKPRTDRPAGTTPEGAAPRPPRTEGQPQAPRAEGEEVKRKKKRRKKPVGPKPTEGGQSAASTPTASAE</sequence>
<dbReference type="InterPro" id="IPR001650">
    <property type="entry name" value="Helicase_C-like"/>
</dbReference>
<dbReference type="SUPFAM" id="SSF52540">
    <property type="entry name" value="P-loop containing nucleoside triphosphate hydrolases"/>
    <property type="match status" value="1"/>
</dbReference>
<dbReference type="InterPro" id="IPR050079">
    <property type="entry name" value="DEAD_box_RNA_helicase"/>
</dbReference>
<evidence type="ECO:0000259" key="9">
    <source>
        <dbReference type="PROSITE" id="PS51192"/>
    </source>
</evidence>
<dbReference type="PANTHER" id="PTHR47959">
    <property type="entry name" value="ATP-DEPENDENT RNA HELICASE RHLE-RELATED"/>
    <property type="match status" value="1"/>
</dbReference>
<name>A0ABV4RKT5_9BACT</name>
<keyword evidence="1 7" id="KW-0547">Nucleotide-binding</keyword>
<feature type="compositionally biased region" description="Gly residues" evidence="8">
    <location>
        <begin position="394"/>
        <end position="413"/>
    </location>
</feature>
<evidence type="ECO:0000259" key="10">
    <source>
        <dbReference type="PROSITE" id="PS51194"/>
    </source>
</evidence>
<dbReference type="SMART" id="SM00490">
    <property type="entry name" value="HELICc"/>
    <property type="match status" value="1"/>
</dbReference>
<feature type="domain" description="Helicase C-terminal" evidence="10">
    <location>
        <begin position="234"/>
        <end position="378"/>
    </location>
</feature>
<feature type="domain" description="Helicase ATP-binding" evidence="9">
    <location>
        <begin position="34"/>
        <end position="208"/>
    </location>
</feature>
<keyword evidence="4 7" id="KW-0067">ATP-binding</keyword>
<dbReference type="GO" id="GO:0004386">
    <property type="term" value="F:helicase activity"/>
    <property type="evidence" value="ECO:0007669"/>
    <property type="project" value="UniProtKB-KW"/>
</dbReference>
<evidence type="ECO:0000259" key="11">
    <source>
        <dbReference type="PROSITE" id="PS51195"/>
    </source>
</evidence>
<reference evidence="12 13" key="1">
    <citation type="submission" date="2024-08" db="EMBL/GenBank/DDBJ databases">
        <authorList>
            <person name="Wei W."/>
        </authorList>
    </citation>
    <scope>NUCLEOTIDE SEQUENCE [LARGE SCALE GENOMIC DNA]</scope>
    <source>
        <strain evidence="12 13">XU2</strain>
    </source>
</reference>
<keyword evidence="13" id="KW-1185">Reference proteome</keyword>
<feature type="short sequence motif" description="Q motif" evidence="6">
    <location>
        <begin position="3"/>
        <end position="31"/>
    </location>
</feature>
<dbReference type="InterPro" id="IPR027417">
    <property type="entry name" value="P-loop_NTPase"/>
</dbReference>
<dbReference type="PROSITE" id="PS51195">
    <property type="entry name" value="Q_MOTIF"/>
    <property type="match status" value="1"/>
</dbReference>
<dbReference type="PROSITE" id="PS51194">
    <property type="entry name" value="HELICASE_CTER"/>
    <property type="match status" value="1"/>
</dbReference>
<dbReference type="InterPro" id="IPR000629">
    <property type="entry name" value="RNA-helicase_DEAD-box_CS"/>
</dbReference>
<comment type="similarity">
    <text evidence="5 7">Belongs to the DEAD box helicase family.</text>
</comment>
<dbReference type="Pfam" id="PF00271">
    <property type="entry name" value="Helicase_C"/>
    <property type="match status" value="1"/>
</dbReference>